<dbReference type="Pfam" id="PF20150">
    <property type="entry name" value="2EXR"/>
    <property type="match status" value="1"/>
</dbReference>
<evidence type="ECO:0000313" key="2">
    <source>
        <dbReference type="EMBL" id="KAF5709228.1"/>
    </source>
</evidence>
<sequence>MTGPEFMDLPAEIQIKIIQLAIPPMILPEYLFADGKIGTNNERLATRAIMATCHTFRNLLLKARPLTGHNSAGQEFTFDCERDALLVMGTNLPDFLKTPWIPNLHAVRRLVALHPFPIGWTSYTPMQRRLLRSWQPWAINVMGHHPRYTAYEENLPFETSFPIAQELGSLHEMDVVVKTAPGWHISSFQQYGPQPEHRRADPVSGDLSHPVHHTGIRWIHPRLDDYVNIDEVPMIGLHGYSKTRRDWRNQRSQEFSQGGQWAGFRVYLESEEVEFRPLTWDEVQPMIYRRQQPQNGRQLLENQDPEFVSRV</sequence>
<feature type="domain" description="2EXR" evidence="1">
    <location>
        <begin position="5"/>
        <end position="85"/>
    </location>
</feature>
<evidence type="ECO:0000313" key="3">
    <source>
        <dbReference type="Proteomes" id="UP000532311"/>
    </source>
</evidence>
<dbReference type="AlphaFoldDB" id="A0A8H6D9L6"/>
<reference evidence="2 3" key="1">
    <citation type="submission" date="2020-05" db="EMBL/GenBank/DDBJ databases">
        <title>Identification and distribution of gene clusters putatively required for synthesis of sphingolipid metabolism inhibitors in phylogenetically diverse species of the filamentous fungus Fusarium.</title>
        <authorList>
            <person name="Kim H.-S."/>
            <person name="Busman M."/>
            <person name="Brown D.W."/>
            <person name="Divon H."/>
            <person name="Uhlig S."/>
            <person name="Proctor R.H."/>
        </authorList>
    </citation>
    <scope>NUCLEOTIDE SEQUENCE [LARGE SCALE GENOMIC DNA]</scope>
    <source>
        <strain evidence="2 3">NRRL 26131</strain>
    </source>
</reference>
<comment type="caution">
    <text evidence="2">The sequence shown here is derived from an EMBL/GenBank/DDBJ whole genome shotgun (WGS) entry which is preliminary data.</text>
</comment>
<gene>
    <name evidence="2" type="ORF">FGLOB1_6021</name>
</gene>
<keyword evidence="3" id="KW-1185">Reference proteome</keyword>
<dbReference type="EMBL" id="JAAQPF010000252">
    <property type="protein sequence ID" value="KAF5709228.1"/>
    <property type="molecule type" value="Genomic_DNA"/>
</dbReference>
<proteinExistence type="predicted"/>
<dbReference type="Proteomes" id="UP000532311">
    <property type="component" value="Unassembled WGS sequence"/>
</dbReference>
<dbReference type="InterPro" id="IPR045518">
    <property type="entry name" value="2EXR"/>
</dbReference>
<name>A0A8H6D9L6_9HYPO</name>
<evidence type="ECO:0000259" key="1">
    <source>
        <dbReference type="Pfam" id="PF20150"/>
    </source>
</evidence>
<organism evidence="2 3">
    <name type="scientific">Fusarium globosum</name>
    <dbReference type="NCBI Taxonomy" id="78864"/>
    <lineage>
        <taxon>Eukaryota</taxon>
        <taxon>Fungi</taxon>
        <taxon>Dikarya</taxon>
        <taxon>Ascomycota</taxon>
        <taxon>Pezizomycotina</taxon>
        <taxon>Sordariomycetes</taxon>
        <taxon>Hypocreomycetidae</taxon>
        <taxon>Hypocreales</taxon>
        <taxon>Nectriaceae</taxon>
        <taxon>Fusarium</taxon>
        <taxon>Fusarium fujikuroi species complex</taxon>
    </lineage>
</organism>
<accession>A0A8H6D9L6</accession>
<protein>
    <submittedName>
        <fullName evidence="2">P-type ATPase (Mediates high-affinity potassium or sodium uptake)</fullName>
    </submittedName>
</protein>